<dbReference type="GO" id="GO:0016117">
    <property type="term" value="P:carotenoid biosynthetic process"/>
    <property type="evidence" value="ECO:0007669"/>
    <property type="project" value="UniProtKB-KW"/>
</dbReference>
<dbReference type="GO" id="GO:0016860">
    <property type="term" value="F:intramolecular oxidoreductase activity"/>
    <property type="evidence" value="ECO:0007669"/>
    <property type="project" value="UniProtKB-ARBA"/>
</dbReference>
<keyword evidence="4" id="KW-1133">Transmembrane helix</keyword>
<dbReference type="InterPro" id="IPR054896">
    <property type="entry name" value="LycopCyc"/>
</dbReference>
<dbReference type="RefSeq" id="WP_158466860.1">
    <property type="nucleotide sequence ID" value="NZ_QJUE01000004.1"/>
</dbReference>
<evidence type="ECO:0000313" key="6">
    <source>
        <dbReference type="Proteomes" id="UP000247807"/>
    </source>
</evidence>
<evidence type="ECO:0000256" key="4">
    <source>
        <dbReference type="SAM" id="Phobius"/>
    </source>
</evidence>
<keyword evidence="4" id="KW-0812">Transmembrane</keyword>
<keyword evidence="4" id="KW-0472">Membrane</keyword>
<evidence type="ECO:0000256" key="2">
    <source>
        <dbReference type="ARBA" id="ARBA00022746"/>
    </source>
</evidence>
<evidence type="ECO:0000256" key="1">
    <source>
        <dbReference type="ARBA" id="ARBA00006599"/>
    </source>
</evidence>
<keyword evidence="2" id="KW-0125">Carotenoid biosynthesis</keyword>
<organism evidence="5 6">
    <name type="scientific">Prochlorococcus marinus XMU1408</name>
    <dbReference type="NCBI Taxonomy" id="2213228"/>
    <lineage>
        <taxon>Bacteria</taxon>
        <taxon>Bacillati</taxon>
        <taxon>Cyanobacteriota</taxon>
        <taxon>Cyanophyceae</taxon>
        <taxon>Synechococcales</taxon>
        <taxon>Prochlorococcaceae</taxon>
        <taxon>Prochlorococcus</taxon>
    </lineage>
</organism>
<keyword evidence="3" id="KW-0520">NAD</keyword>
<dbReference type="Pfam" id="PF05834">
    <property type="entry name" value="Lycopene_cycl"/>
    <property type="match status" value="1"/>
</dbReference>
<name>A0A318R2C0_PROMR</name>
<dbReference type="SUPFAM" id="SSF51905">
    <property type="entry name" value="FAD/NAD(P)-binding domain"/>
    <property type="match status" value="1"/>
</dbReference>
<protein>
    <submittedName>
        <fullName evidence="5">Lycopene cyclase</fullName>
    </submittedName>
</protein>
<reference evidence="5 6" key="1">
    <citation type="journal article" date="2018" name="Appl. Environ. Microbiol.">
        <title>Genome rearrangement shapes Prochlorococcus ecological adaptation.</title>
        <authorList>
            <person name="Yan W."/>
            <person name="Wei S."/>
            <person name="Wang Q."/>
            <person name="Xiao X."/>
            <person name="Zeng Q."/>
            <person name="Jiao N."/>
            <person name="Zhang R."/>
        </authorList>
    </citation>
    <scope>NUCLEOTIDE SEQUENCE [LARGE SCALE GENOMIC DNA]</scope>
    <source>
        <strain evidence="5 6">XMU1408</strain>
    </source>
</reference>
<dbReference type="InterPro" id="IPR010108">
    <property type="entry name" value="Lycopene_cyclase_b/e"/>
</dbReference>
<dbReference type="PANTHER" id="PTHR39757:SF5">
    <property type="entry name" value="OS02G0190600 PROTEIN"/>
    <property type="match status" value="1"/>
</dbReference>
<comment type="caution">
    <text evidence="5">The sequence shown here is derived from an EMBL/GenBank/DDBJ whole genome shotgun (WGS) entry which is preliminary data.</text>
</comment>
<dbReference type="NCBIfam" id="TIGR01790">
    <property type="entry name" value="carotene-cycl"/>
    <property type="match status" value="1"/>
</dbReference>
<dbReference type="InterPro" id="IPR036188">
    <property type="entry name" value="FAD/NAD-bd_sf"/>
</dbReference>
<dbReference type="AlphaFoldDB" id="A0A318R2C0"/>
<evidence type="ECO:0000313" key="5">
    <source>
        <dbReference type="EMBL" id="PYE01682.1"/>
    </source>
</evidence>
<gene>
    <name evidence="5" type="ORF">DNJ73_06265</name>
</gene>
<comment type="similarity">
    <text evidence="1">Belongs to the lycopene cyclase family.</text>
</comment>
<proteinExistence type="inferred from homology"/>
<sequence length="414" mass="46939">MKSFNCADVLVMGAGPAALCITSELVRQGLDVQAIASKSPLEPWPNTYGIWASELESLNMEELLKYRWNDTVSFFGDGLSNQGNTCTNHYLDYGLLNLNNFQEALLERCNGLSWQVETVENITFSEKETVVICSSGKKYFARLVIDASGHKSPFIRRPEHNEIAKQAAYGVVGKFSSAPVEKNRFVLMDFRPDHLNPKQLKEPPSFLYAMDLGDGSYFVEETSLACAPPVSFELLKARLNSRLSSKGIQIEEIIHEEHCLFPMNLPLPYRDQPLLAFGGSASMVHPASGYLVGSLLRRAPSLAKEIARVIKKDPHMPTSLIARRGWQTLWTPELVQRHRLYQFGLQRLMSFNESLLRSFFDTFFKLPRKDWYGYLTNTLPLPRLFIVMLRLFSIAPLKVRLGMLGLIIKKKDKI</sequence>
<dbReference type="EMBL" id="QJUE01000004">
    <property type="protein sequence ID" value="PYE01682.1"/>
    <property type="molecule type" value="Genomic_DNA"/>
</dbReference>
<accession>A0A318R2C0</accession>
<dbReference type="GO" id="GO:0016705">
    <property type="term" value="F:oxidoreductase activity, acting on paired donors, with incorporation or reduction of molecular oxygen"/>
    <property type="evidence" value="ECO:0007669"/>
    <property type="project" value="InterPro"/>
</dbReference>
<dbReference type="Proteomes" id="UP000247807">
    <property type="component" value="Unassembled WGS sequence"/>
</dbReference>
<dbReference type="Gene3D" id="3.50.50.60">
    <property type="entry name" value="FAD/NAD(P)-binding domain"/>
    <property type="match status" value="1"/>
</dbReference>
<dbReference type="OrthoDB" id="537501at2"/>
<evidence type="ECO:0000256" key="3">
    <source>
        <dbReference type="ARBA" id="ARBA00023027"/>
    </source>
</evidence>
<feature type="transmembrane region" description="Helical" evidence="4">
    <location>
        <begin position="384"/>
        <end position="408"/>
    </location>
</feature>
<dbReference type="PANTHER" id="PTHR39757">
    <property type="match status" value="1"/>
</dbReference>
<dbReference type="NCBIfam" id="NF045687">
    <property type="entry name" value="LycopCycCtrL"/>
    <property type="match status" value="1"/>
</dbReference>